<dbReference type="CDD" id="cd00063">
    <property type="entry name" value="FN3"/>
    <property type="match status" value="3"/>
</dbReference>
<keyword evidence="3" id="KW-0624">Polysaccharide degradation</keyword>
<dbReference type="EMBL" id="BAABGP010000005">
    <property type="protein sequence ID" value="GAA4480830.1"/>
    <property type="molecule type" value="Genomic_DNA"/>
</dbReference>
<feature type="region of interest" description="Disordered" evidence="4">
    <location>
        <begin position="1655"/>
        <end position="1694"/>
    </location>
</feature>
<reference evidence="7" key="1">
    <citation type="journal article" date="2019" name="Int. J. Syst. Evol. Microbiol.">
        <title>The Global Catalogue of Microorganisms (GCM) 10K type strain sequencing project: providing services to taxonomists for standard genome sequencing and annotation.</title>
        <authorList>
            <consortium name="The Broad Institute Genomics Platform"/>
            <consortium name="The Broad Institute Genome Sequencing Center for Infectious Disease"/>
            <person name="Wu L."/>
            <person name="Ma J."/>
        </authorList>
    </citation>
    <scope>NUCLEOTIDE SEQUENCE [LARGE SCALE GENOMIC DNA]</scope>
    <source>
        <strain evidence="7">JCM 17839</strain>
    </source>
</reference>
<keyword evidence="2" id="KW-0326">Glycosidase</keyword>
<feature type="region of interest" description="Disordered" evidence="4">
    <location>
        <begin position="385"/>
        <end position="429"/>
    </location>
</feature>
<evidence type="ECO:0000256" key="4">
    <source>
        <dbReference type="SAM" id="MobiDB-lite"/>
    </source>
</evidence>
<dbReference type="PANTHER" id="PTHR44170">
    <property type="entry name" value="PROTEIN SIDEKICK"/>
    <property type="match status" value="1"/>
</dbReference>
<dbReference type="Gene3D" id="2.60.40.10">
    <property type="entry name" value="Immunoglobulins"/>
    <property type="match status" value="3"/>
</dbReference>
<dbReference type="Pfam" id="PF17963">
    <property type="entry name" value="Big_9"/>
    <property type="match status" value="6"/>
</dbReference>
<dbReference type="InterPro" id="IPR013783">
    <property type="entry name" value="Ig-like_fold"/>
</dbReference>
<dbReference type="SUPFAM" id="SSF49265">
    <property type="entry name" value="Fibronectin type III"/>
    <property type="match status" value="2"/>
</dbReference>
<dbReference type="PROSITE" id="PS50853">
    <property type="entry name" value="FN3"/>
    <property type="match status" value="3"/>
</dbReference>
<protein>
    <submittedName>
        <fullName evidence="6">Ig-like domain-containing protein</fullName>
    </submittedName>
</protein>
<evidence type="ECO:0000256" key="1">
    <source>
        <dbReference type="ARBA" id="ARBA00023157"/>
    </source>
</evidence>
<feature type="region of interest" description="Disordered" evidence="4">
    <location>
        <begin position="1845"/>
        <end position="1876"/>
    </location>
</feature>
<evidence type="ECO:0000313" key="7">
    <source>
        <dbReference type="Proteomes" id="UP001500731"/>
    </source>
</evidence>
<feature type="domain" description="Fibronectin type-III" evidence="5">
    <location>
        <begin position="1580"/>
        <end position="1673"/>
    </location>
</feature>
<organism evidence="6 7">
    <name type="scientific">Microbacterium panaciterrae</name>
    <dbReference type="NCBI Taxonomy" id="985759"/>
    <lineage>
        <taxon>Bacteria</taxon>
        <taxon>Bacillati</taxon>
        <taxon>Actinomycetota</taxon>
        <taxon>Actinomycetes</taxon>
        <taxon>Micrococcales</taxon>
        <taxon>Microbacteriaceae</taxon>
        <taxon>Microbacterium</taxon>
    </lineage>
</organism>
<proteinExistence type="predicted"/>
<keyword evidence="1" id="KW-1015">Disulfide bond</keyword>
<feature type="region of interest" description="Disordered" evidence="4">
    <location>
        <begin position="1561"/>
        <end position="1584"/>
    </location>
</feature>
<evidence type="ECO:0000256" key="3">
    <source>
        <dbReference type="ARBA" id="ARBA00023326"/>
    </source>
</evidence>
<feature type="compositionally biased region" description="Low complexity" evidence="4">
    <location>
        <begin position="392"/>
        <end position="407"/>
    </location>
</feature>
<dbReference type="Pfam" id="PF00041">
    <property type="entry name" value="fn3"/>
    <property type="match status" value="3"/>
</dbReference>
<feature type="domain" description="Fibronectin type-III" evidence="5">
    <location>
        <begin position="1675"/>
        <end position="1773"/>
    </location>
</feature>
<evidence type="ECO:0000313" key="6">
    <source>
        <dbReference type="EMBL" id="GAA4480830.1"/>
    </source>
</evidence>
<name>A0ABP8P5M2_9MICO</name>
<keyword evidence="3" id="KW-0119">Carbohydrate metabolism</keyword>
<evidence type="ECO:0000256" key="2">
    <source>
        <dbReference type="ARBA" id="ARBA00023295"/>
    </source>
</evidence>
<gene>
    <name evidence="6" type="ORF">GCM10023171_08280</name>
</gene>
<dbReference type="InterPro" id="IPR003961">
    <property type="entry name" value="FN3_dom"/>
</dbReference>
<accession>A0ABP8P5M2</accession>
<evidence type="ECO:0000259" key="5">
    <source>
        <dbReference type="PROSITE" id="PS50853"/>
    </source>
</evidence>
<dbReference type="PRINTS" id="PR00014">
    <property type="entry name" value="FNTYPEIII"/>
</dbReference>
<sequence length="2046" mass="211845">MFVMGWLVVASGGKFVVKTFAWLRLRPKTLASVAGVTIGAVALTGMALAYQGNPTAEVDLHDGGVWLTKTSSLLVGHFNNESHVLDGGLRAAGENYDVLQAGGTVLVTDRTSSTLTAIDPARVVMGDAVTVPGGAKSALGGTTVAILEPKDGKLWILPASGLSGFKAASIKPSATLGPDADVTVGRDGTVYAVSAKQRSIVTVRVDAQGDPQPSSTEGIDLAPEAKPTITVVGSTPVVLDAQAKAVYAAGHRTELAGGELKNLDAAVLQQPSDDNTAVAISTADALVSVPLDGSAPTVQQAGGAGAPAAPVFMSGCTYGAWGGSAKFIRDCVGTSHDLKSTIDGAESSTSLVFRVNRDVVVLNDTASGAAWLATDNLQRVDNWQDIVPPEGDTQQQDQTTDDQVQTTLPKRTPENTPPVARDDNFGVRPGRTTMLPVLDNDTDADGDVLVASLTQAQPSIGDVQPINNGGALQIAVPDKATGSATFQYQADDGRGGTATANATVTVHDWSVNSAPKQQRVPGLLIETGGTVKYNALPDWLDPDGDDLYLKDVIPAPGDQVDFTPDGQLSYHAVASLPGRKEIKIVVSDALGEITTGTIRLDVRPAGTTQPITNADHAVTRAGEQVTVAPLLNDSSSGKEQLRLARVDETPGATIVPNFGEGTFTFQAASPGVYYVQYLASAGPNAVPGLVRVDVLDKTAEAAPPIAVRDVALLPTGGDTLVGVLNNDIDPGGGILVVQSVTVPPHSGIAVSVLNHETLRITDQGNLDKPARISYRISNGSKTADGDVIVIPIPAPAKLEPPVANDDTAVVRAGDVVTIPVLANDKHAPGTMLHVSPNLIEPLVDPKYGEAFVSQDVVRFRAGSTPRTVYATYEAVDSNGQKAAGYITIQILPVDEKTNTAPRPHDLTVRALSGTSVRVAVPLDGLDAEGDSVELVGLDSAPKQGQVTEVGANYLTYEAFDNASGVDSFTYKVRDRLGKEATATVRVGIAPGTNINQAPYAVKDAVVMRPGRTVAVAVLANDSDPDGDVIGLVKNGLELPSGVDGLSAKVSGDRVLITAPNHPVQTSVGYTVFDSHGATATAPVQITVAEDVPLVPPIARDDRIQASDVKGDSLQVEVPVLDNDEDPDGTVDDLQLSVDDPGAKVLPNRTVQVTVTDQRQLIRYTITDQDKQSASAFIFVPALSDLAPTLTSTKPVEVKSGETKELPLSQYVTVAGGGQVRITQADKVSAVNGNGASLIKDEHTLVYTAKQGYFGDDALTFEVTDGTGPDDPKGRKATLSIPITVLPPDNQPPTFTNAQVSVAPGEPAQAVELSALAKDPDPGDAKKLTFALSGRPGDGMKAELDGTTLKVSADSTTPKGTAGTVKVTVTDGKTPPVEGTIAVTVAASTRPVAVANTDTVPQADQGKPVTIPVLENDVNPFPDKPLKIMSVDVQTGSANAAVQGDKVVITPAADFIGQVVASYRIQDATKDPDRQVDGRIIVTVQGVPDAPGSPQVTSVQDRTVVLNWAPPSNNGAEITGYTVRAASGGSYSKQCASTTCTLDGLTNNVEYTFTVTATNRVGEGKPSPASAVARPDARPDTPNPPTLKFGDKSLNVAWTTPTTPGSPVTSYNLEISPAPPSGVAQKTGVTGNSLKWDGLENGANYQVRVQAVNRAPEPSSWSGWSASEIPAGPPTAPGTPNAQSAPSVGSQSQMSVTWTAAGQNGDAISSYDLQVLQGGSVVRTITGIAGTTLSQNVTVGNSTSDYTFQVRGNNKAGAGAWSGASNARRAFGQPGAVTITQSREENNNIWVDYSLAGGNGASGSEIHYEYSTGGGWGRSWDGHNIPATNNNTYTVSVRAYSVVGGQESQPGAAGSKAGLAPYGPVRDPGASATNNGQSVTLGWSAPAPNGRPIQVMQIRVDGGGWQNVGPSGTTTVGNGYSQTHSIQVKAMDSAQQWSNVVSRSATTSAPPAPRVWVTEGASAGTNCVNGCRLFVVNFRNLNIGSHQVTCASDARPGGFSSGNSVNFNGDGSVQISCWQGRDGVNVWIDIAGWGGSVDTEKNFWPRP</sequence>
<dbReference type="InterPro" id="IPR036116">
    <property type="entry name" value="FN3_sf"/>
</dbReference>
<dbReference type="PANTHER" id="PTHR44170:SF6">
    <property type="entry name" value="CONTACTIN"/>
    <property type="match status" value="1"/>
</dbReference>
<dbReference type="Gene3D" id="2.60.40.3440">
    <property type="match status" value="1"/>
</dbReference>
<dbReference type="Proteomes" id="UP001500731">
    <property type="component" value="Unassembled WGS sequence"/>
</dbReference>
<comment type="caution">
    <text evidence="6">The sequence shown here is derived from an EMBL/GenBank/DDBJ whole genome shotgun (WGS) entry which is preliminary data.</text>
</comment>
<dbReference type="SMART" id="SM00060">
    <property type="entry name" value="FN3"/>
    <property type="match status" value="5"/>
</dbReference>
<keyword evidence="7" id="KW-1185">Reference proteome</keyword>
<feature type="compositionally biased region" description="Polar residues" evidence="4">
    <location>
        <begin position="1680"/>
        <end position="1694"/>
    </location>
</feature>
<keyword evidence="2" id="KW-0378">Hydrolase</keyword>
<feature type="domain" description="Fibronectin type-III" evidence="5">
    <location>
        <begin position="1489"/>
        <end position="1579"/>
    </location>
</feature>
<dbReference type="NCBIfam" id="NF012211">
    <property type="entry name" value="tand_rpt_95"/>
    <property type="match status" value="2"/>
</dbReference>